<accession>A0A2U3NA62</accession>
<evidence type="ECO:0000256" key="4">
    <source>
        <dbReference type="ARBA" id="ARBA00023136"/>
    </source>
</evidence>
<organism evidence="6 7">
    <name type="scientific">Mycobacterium terramassiliense</name>
    <dbReference type="NCBI Taxonomy" id="1841859"/>
    <lineage>
        <taxon>Bacteria</taxon>
        <taxon>Bacillati</taxon>
        <taxon>Actinomycetota</taxon>
        <taxon>Actinomycetes</taxon>
        <taxon>Mycobacteriales</taxon>
        <taxon>Mycobacteriaceae</taxon>
        <taxon>Mycobacterium</taxon>
    </lineage>
</organism>
<reference evidence="6 7" key="1">
    <citation type="submission" date="2017-01" db="EMBL/GenBank/DDBJ databases">
        <authorList>
            <consortium name="Urmite Genomes"/>
        </authorList>
    </citation>
    <scope>NUCLEOTIDE SEQUENCE [LARGE SCALE GENOMIC DNA]</scope>
    <source>
        <strain evidence="6 7">AB308</strain>
    </source>
</reference>
<evidence type="ECO:0008006" key="8">
    <source>
        <dbReference type="Google" id="ProtNLM"/>
    </source>
</evidence>
<evidence type="ECO:0000256" key="2">
    <source>
        <dbReference type="ARBA" id="ARBA00022692"/>
    </source>
</evidence>
<feature type="transmembrane region" description="Helical" evidence="5">
    <location>
        <begin position="74"/>
        <end position="93"/>
    </location>
</feature>
<keyword evidence="4 5" id="KW-0472">Membrane</keyword>
<keyword evidence="2 5" id="KW-0812">Transmembrane</keyword>
<evidence type="ECO:0000256" key="5">
    <source>
        <dbReference type="SAM" id="Phobius"/>
    </source>
</evidence>
<feature type="transmembrane region" description="Helical" evidence="5">
    <location>
        <begin position="105"/>
        <end position="122"/>
    </location>
</feature>
<dbReference type="GO" id="GO:0016020">
    <property type="term" value="C:membrane"/>
    <property type="evidence" value="ECO:0007669"/>
    <property type="project" value="UniProtKB-SubCell"/>
</dbReference>
<gene>
    <name evidence="6" type="ORF">MTAB308_1907</name>
</gene>
<evidence type="ECO:0000313" key="7">
    <source>
        <dbReference type="Proteomes" id="UP000241595"/>
    </source>
</evidence>
<feature type="transmembrane region" description="Helical" evidence="5">
    <location>
        <begin position="47"/>
        <end position="68"/>
    </location>
</feature>
<dbReference type="Proteomes" id="UP000241595">
    <property type="component" value="Unassembled WGS sequence"/>
</dbReference>
<proteinExistence type="predicted"/>
<dbReference type="STRING" id="1841859.GCA_900157385_01903"/>
<keyword evidence="7" id="KW-1185">Reference proteome</keyword>
<dbReference type="EMBL" id="FTRV01000011">
    <property type="protein sequence ID" value="SPM28421.1"/>
    <property type="molecule type" value="Genomic_DNA"/>
</dbReference>
<feature type="non-terminal residue" evidence="6">
    <location>
        <position position="1"/>
    </location>
</feature>
<sequence length="126" mass="12745">VNIVVWVASGLLAAAYLFAGGTKLLMPKERLAANPSMAAAAEALSATSLKLIGGVEVAGALGLILPWLTGIAPILTPAAAVGLALLQVGAAVFHGRRAEYKQWPVSAAFLAVAVFIAAARTAEVAR</sequence>
<evidence type="ECO:0000313" key="6">
    <source>
        <dbReference type="EMBL" id="SPM28421.1"/>
    </source>
</evidence>
<evidence type="ECO:0000256" key="3">
    <source>
        <dbReference type="ARBA" id="ARBA00022989"/>
    </source>
</evidence>
<feature type="transmembrane region" description="Helical" evidence="5">
    <location>
        <begin position="6"/>
        <end position="26"/>
    </location>
</feature>
<dbReference type="InterPro" id="IPR032808">
    <property type="entry name" value="DoxX"/>
</dbReference>
<name>A0A2U3NA62_9MYCO</name>
<dbReference type="Pfam" id="PF13564">
    <property type="entry name" value="DoxX_2"/>
    <property type="match status" value="1"/>
</dbReference>
<protein>
    <recommendedName>
        <fullName evidence="8">DoxX family protein</fullName>
    </recommendedName>
</protein>
<comment type="subcellular location">
    <subcellularLocation>
        <location evidence="1">Membrane</location>
        <topology evidence="1">Multi-pass membrane protein</topology>
    </subcellularLocation>
</comment>
<evidence type="ECO:0000256" key="1">
    <source>
        <dbReference type="ARBA" id="ARBA00004141"/>
    </source>
</evidence>
<keyword evidence="3 5" id="KW-1133">Transmembrane helix</keyword>
<dbReference type="AlphaFoldDB" id="A0A2U3NA62"/>